<organism evidence="2 3">
    <name type="scientific">Streblomastix strix</name>
    <dbReference type="NCBI Taxonomy" id="222440"/>
    <lineage>
        <taxon>Eukaryota</taxon>
        <taxon>Metamonada</taxon>
        <taxon>Preaxostyla</taxon>
        <taxon>Oxymonadida</taxon>
        <taxon>Streblomastigidae</taxon>
        <taxon>Streblomastix</taxon>
    </lineage>
</organism>
<dbReference type="Proteomes" id="UP000324800">
    <property type="component" value="Unassembled WGS sequence"/>
</dbReference>
<protein>
    <submittedName>
        <fullName evidence="2">Uncharacterized protein</fullName>
    </submittedName>
</protein>
<evidence type="ECO:0000256" key="1">
    <source>
        <dbReference type="SAM" id="MobiDB-lite"/>
    </source>
</evidence>
<evidence type="ECO:0000313" key="2">
    <source>
        <dbReference type="EMBL" id="KAA6389618.1"/>
    </source>
</evidence>
<feature type="non-terminal residue" evidence="2">
    <location>
        <position position="119"/>
    </location>
</feature>
<dbReference type="AlphaFoldDB" id="A0A5J4W454"/>
<sequence>MFIGKISSCIVHTGYRYAEFDAIEKDDYYNTPPERASDKVVPIDVQFSFKFRLIPYIPQSYLQIQSATCATLSPIFSFGEYEEKSMEVGDQIEEDQYGGYYDKREAGNGQGEQETDYIE</sequence>
<name>A0A5J4W454_9EUKA</name>
<feature type="region of interest" description="Disordered" evidence="1">
    <location>
        <begin position="97"/>
        <end position="119"/>
    </location>
</feature>
<reference evidence="2 3" key="1">
    <citation type="submission" date="2019-03" db="EMBL/GenBank/DDBJ databases">
        <title>Single cell metagenomics reveals metabolic interactions within the superorganism composed of flagellate Streblomastix strix and complex community of Bacteroidetes bacteria on its surface.</title>
        <authorList>
            <person name="Treitli S.C."/>
            <person name="Kolisko M."/>
            <person name="Husnik F."/>
            <person name="Keeling P."/>
            <person name="Hampl V."/>
        </authorList>
    </citation>
    <scope>NUCLEOTIDE SEQUENCE [LARGE SCALE GENOMIC DNA]</scope>
    <source>
        <strain evidence="2">ST1C</strain>
    </source>
</reference>
<proteinExistence type="predicted"/>
<accession>A0A5J4W454</accession>
<evidence type="ECO:0000313" key="3">
    <source>
        <dbReference type="Proteomes" id="UP000324800"/>
    </source>
</evidence>
<dbReference type="EMBL" id="SNRW01003518">
    <property type="protein sequence ID" value="KAA6389618.1"/>
    <property type="molecule type" value="Genomic_DNA"/>
</dbReference>
<comment type="caution">
    <text evidence="2">The sequence shown here is derived from an EMBL/GenBank/DDBJ whole genome shotgun (WGS) entry which is preliminary data.</text>
</comment>
<gene>
    <name evidence="2" type="ORF">EZS28_014853</name>
</gene>